<dbReference type="InterPro" id="IPR051450">
    <property type="entry name" value="Gfo/Idh/MocA_Oxidoreductases"/>
</dbReference>
<dbReference type="PANTHER" id="PTHR43377">
    <property type="entry name" value="BILIVERDIN REDUCTASE A"/>
    <property type="match status" value="1"/>
</dbReference>
<accession>A0A382JXN6</accession>
<dbReference type="SUPFAM" id="SSF51735">
    <property type="entry name" value="NAD(P)-binding Rossmann-fold domains"/>
    <property type="match status" value="1"/>
</dbReference>
<dbReference type="Gene3D" id="3.30.360.10">
    <property type="entry name" value="Dihydrodipicolinate Reductase, domain 2"/>
    <property type="match status" value="1"/>
</dbReference>
<reference evidence="2" key="1">
    <citation type="submission" date="2018-05" db="EMBL/GenBank/DDBJ databases">
        <authorList>
            <person name="Lanie J.A."/>
            <person name="Ng W.-L."/>
            <person name="Kazmierczak K.M."/>
            <person name="Andrzejewski T.M."/>
            <person name="Davidsen T.M."/>
            <person name="Wayne K.J."/>
            <person name="Tettelin H."/>
            <person name="Glass J.I."/>
            <person name="Rusch D."/>
            <person name="Podicherti R."/>
            <person name="Tsui H.-C.T."/>
            <person name="Winkler M.E."/>
        </authorList>
    </citation>
    <scope>NUCLEOTIDE SEQUENCE</scope>
</reference>
<dbReference type="InterPro" id="IPR000683">
    <property type="entry name" value="Gfo/Idh/MocA-like_OxRdtase_N"/>
</dbReference>
<feature type="non-terminal residue" evidence="2">
    <location>
        <position position="345"/>
    </location>
</feature>
<dbReference type="AlphaFoldDB" id="A0A382JXN6"/>
<gene>
    <name evidence="2" type="ORF">METZ01_LOCUS268571</name>
</gene>
<protein>
    <recommendedName>
        <fullName evidence="1">Gfo/Idh/MocA-like oxidoreductase N-terminal domain-containing protein</fullName>
    </recommendedName>
</protein>
<dbReference type="EMBL" id="UINC01076490">
    <property type="protein sequence ID" value="SVC15717.1"/>
    <property type="molecule type" value="Genomic_DNA"/>
</dbReference>
<sequence>MDQIKVVIIGAGKRASEGYIPTIQTLSDRFHLAAIHDIDPDRAAATGAEFDIPSYSNLEEMFSNVTADFAIIAVPALEIHQATMDTAEFDLHLLVETPISIDLASADQIARIAKIHNVKLEIAETYYRRPHERIKQLMIQEDIFGKINLAYCRFVGKGYHAASILRSYIGFGIPPVHVWGHQQDFQVQPHTQFPNATDKTDTECWQHGVIEFRDGKRAVYDFTTLSYGSPLRWHRSKATTEIYGEKGMCVGLEPMILNGDGKTHPIVIRRQETVIADVNVLEAYVAETKPEIVWENPFREYPLTDSQVALALCLTDLENAIRNDTDLEYGFLNARTDREIDLAIG</sequence>
<proteinExistence type="predicted"/>
<feature type="domain" description="Gfo/Idh/MocA-like oxidoreductase N-terminal" evidence="1">
    <location>
        <begin position="4"/>
        <end position="120"/>
    </location>
</feature>
<dbReference type="PANTHER" id="PTHR43377:SF1">
    <property type="entry name" value="BILIVERDIN REDUCTASE A"/>
    <property type="match status" value="1"/>
</dbReference>
<dbReference type="GO" id="GO:0000166">
    <property type="term" value="F:nucleotide binding"/>
    <property type="evidence" value="ECO:0007669"/>
    <property type="project" value="InterPro"/>
</dbReference>
<dbReference type="Pfam" id="PF01408">
    <property type="entry name" value="GFO_IDH_MocA"/>
    <property type="match status" value="1"/>
</dbReference>
<evidence type="ECO:0000313" key="2">
    <source>
        <dbReference type="EMBL" id="SVC15717.1"/>
    </source>
</evidence>
<dbReference type="Gene3D" id="3.40.50.720">
    <property type="entry name" value="NAD(P)-binding Rossmann-like Domain"/>
    <property type="match status" value="1"/>
</dbReference>
<dbReference type="SUPFAM" id="SSF55347">
    <property type="entry name" value="Glyceraldehyde-3-phosphate dehydrogenase-like, C-terminal domain"/>
    <property type="match status" value="1"/>
</dbReference>
<dbReference type="InterPro" id="IPR036291">
    <property type="entry name" value="NAD(P)-bd_dom_sf"/>
</dbReference>
<name>A0A382JXN6_9ZZZZ</name>
<organism evidence="2">
    <name type="scientific">marine metagenome</name>
    <dbReference type="NCBI Taxonomy" id="408172"/>
    <lineage>
        <taxon>unclassified sequences</taxon>
        <taxon>metagenomes</taxon>
        <taxon>ecological metagenomes</taxon>
    </lineage>
</organism>
<evidence type="ECO:0000259" key="1">
    <source>
        <dbReference type="Pfam" id="PF01408"/>
    </source>
</evidence>